<evidence type="ECO:0000313" key="1">
    <source>
        <dbReference type="EMBL" id="TXL65865.1"/>
    </source>
</evidence>
<name>A0A5C8NXF9_9BACI</name>
<gene>
    <name evidence="1" type="ORF">FHP05_07040</name>
</gene>
<keyword evidence="2" id="KW-1185">Reference proteome</keyword>
<dbReference type="Gene3D" id="2.30.30.340">
    <property type="entry name" value="Hypothetical protein YfhH like domains"/>
    <property type="match status" value="1"/>
</dbReference>
<dbReference type="AlphaFoldDB" id="A0A5C8NXF9"/>
<proteinExistence type="predicted"/>
<dbReference type="InterPro" id="IPR014938">
    <property type="entry name" value="YfhH-like"/>
</dbReference>
<organism evidence="1 2">
    <name type="scientific">Cerasibacillus terrae</name>
    <dbReference type="NCBI Taxonomy" id="2498845"/>
    <lineage>
        <taxon>Bacteria</taxon>
        <taxon>Bacillati</taxon>
        <taxon>Bacillota</taxon>
        <taxon>Bacilli</taxon>
        <taxon>Bacillales</taxon>
        <taxon>Bacillaceae</taxon>
        <taxon>Cerasibacillus</taxon>
    </lineage>
</organism>
<dbReference type="EMBL" id="VDUW01000003">
    <property type="protein sequence ID" value="TXL65865.1"/>
    <property type="molecule type" value="Genomic_DNA"/>
</dbReference>
<protein>
    <submittedName>
        <fullName evidence="1">DUF1811 family protein</fullName>
    </submittedName>
</protein>
<comment type="caution">
    <text evidence="1">The sequence shown here is derived from an EMBL/GenBank/DDBJ whole genome shotgun (WGS) entry which is preliminary data.</text>
</comment>
<accession>A0A5C8NXF9</accession>
<dbReference type="SUPFAM" id="SSF101697">
    <property type="entry name" value="Hypothetical protein YfhH"/>
    <property type="match status" value="1"/>
</dbReference>
<sequence length="115" mass="13454">MHQTNFRYSDYSIEQLREMVGKLKEQLMKAEQQGNVSEFQIIERKMQVALAYMLNPEDFKSGEMYEMNGDPGHRFIIDYIDGVFAWGKRINLLDEVYEKQEAIPISVLGDKIEGK</sequence>
<dbReference type="OrthoDB" id="2353288at2"/>
<dbReference type="Gene3D" id="1.10.287.880">
    <property type="entry name" value="Hypothetical protein YfhH domain"/>
    <property type="match status" value="1"/>
</dbReference>
<dbReference type="Proteomes" id="UP000321574">
    <property type="component" value="Unassembled WGS sequence"/>
</dbReference>
<dbReference type="InterPro" id="IPR036289">
    <property type="entry name" value="YfhH"/>
</dbReference>
<evidence type="ECO:0000313" key="2">
    <source>
        <dbReference type="Proteomes" id="UP000321574"/>
    </source>
</evidence>
<reference evidence="1 2" key="1">
    <citation type="submission" date="2019-06" db="EMBL/GenBank/DDBJ databases">
        <title>Cerasibacillus sp. nov., isolated from maize field.</title>
        <authorList>
            <person name="Lin S.-Y."/>
            <person name="Tsai C.-F."/>
            <person name="Young C.-C."/>
        </authorList>
    </citation>
    <scope>NUCLEOTIDE SEQUENCE [LARGE SCALE GENOMIC DNA]</scope>
    <source>
        <strain evidence="1 2">CC-CFT480</strain>
    </source>
</reference>
<dbReference type="Pfam" id="PF08838">
    <property type="entry name" value="DUF1811"/>
    <property type="match status" value="1"/>
</dbReference>
<dbReference type="RefSeq" id="WP_147666535.1">
    <property type="nucleotide sequence ID" value="NZ_VDUW01000003.1"/>
</dbReference>